<name>M6Q8J8_9LEPT</name>
<evidence type="ECO:0000313" key="2">
    <source>
        <dbReference type="Proteomes" id="UP000012118"/>
    </source>
</evidence>
<organism evidence="1 2">
    <name type="scientific">Leptospira weilii str. UI 13098</name>
    <dbReference type="NCBI Taxonomy" id="1088542"/>
    <lineage>
        <taxon>Bacteria</taxon>
        <taxon>Pseudomonadati</taxon>
        <taxon>Spirochaetota</taxon>
        <taxon>Spirochaetia</taxon>
        <taxon>Leptospirales</taxon>
        <taxon>Leptospiraceae</taxon>
        <taxon>Leptospira</taxon>
    </lineage>
</organism>
<gene>
    <name evidence="1" type="ORF">LEP1GSC108_0381</name>
</gene>
<protein>
    <submittedName>
        <fullName evidence="1">Uncharacterized protein</fullName>
    </submittedName>
</protein>
<accession>M6Q8J8</accession>
<comment type="caution">
    <text evidence="1">The sequence shown here is derived from an EMBL/GenBank/DDBJ whole genome shotgun (WGS) entry which is preliminary data.</text>
</comment>
<dbReference type="EMBL" id="AHNU02000057">
    <property type="protein sequence ID" value="EMN89490.1"/>
    <property type="molecule type" value="Genomic_DNA"/>
</dbReference>
<evidence type="ECO:0000313" key="1">
    <source>
        <dbReference type="EMBL" id="EMN89490.1"/>
    </source>
</evidence>
<dbReference type="AlphaFoldDB" id="M6Q8J8"/>
<proteinExistence type="predicted"/>
<sequence>MFRLPLLCKAENEIKTRIMPYRQVVTNLCLDVAEEAV</sequence>
<dbReference type="Proteomes" id="UP000012118">
    <property type="component" value="Unassembled WGS sequence"/>
</dbReference>
<reference evidence="1 2" key="1">
    <citation type="submission" date="2013-01" db="EMBL/GenBank/DDBJ databases">
        <authorList>
            <person name="Harkins D.M."/>
            <person name="Durkin A.S."/>
            <person name="Brinkac L.M."/>
            <person name="Haft D.H."/>
            <person name="Selengut J.D."/>
            <person name="Sanka R."/>
            <person name="DePew J."/>
            <person name="Purushe J."/>
            <person name="Chanthongthip A."/>
            <person name="Lattana O."/>
            <person name="Phetsouvanh R."/>
            <person name="Newton P.N."/>
            <person name="Vinetz J.M."/>
            <person name="Sutton G.G."/>
            <person name="Nierman W.C."/>
            <person name="Fouts D.E."/>
        </authorList>
    </citation>
    <scope>NUCLEOTIDE SEQUENCE [LARGE SCALE GENOMIC DNA]</scope>
    <source>
        <strain evidence="1 2">UI 13098</strain>
    </source>
</reference>
<keyword evidence="2" id="KW-1185">Reference proteome</keyword>